<dbReference type="Gene3D" id="3.60.20.10">
    <property type="entry name" value="Glutamine Phosphoribosylpyrophosphate, subunit 1, domain 1"/>
    <property type="match status" value="1"/>
</dbReference>
<evidence type="ECO:0000256" key="9">
    <source>
        <dbReference type="PIRSR" id="PIRSR001589-2"/>
    </source>
</evidence>
<dbReference type="Proteomes" id="UP000283522">
    <property type="component" value="Unassembled WGS sequence"/>
</dbReference>
<keyword evidence="13" id="KW-1185">Reference proteome</keyword>
<protein>
    <recommendedName>
        <fullName evidence="3">asparagine synthase (glutamine-hydrolyzing)</fullName>
        <ecNumber evidence="3">6.3.5.4</ecNumber>
    </recommendedName>
</protein>
<accession>A0A418PLR3</accession>
<name>A0A418PLR3_9BACT</name>
<dbReference type="GO" id="GO:0006529">
    <property type="term" value="P:asparagine biosynthetic process"/>
    <property type="evidence" value="ECO:0007669"/>
    <property type="project" value="UniProtKB-KW"/>
</dbReference>
<keyword evidence="12" id="KW-0436">Ligase</keyword>
<dbReference type="RefSeq" id="WP_119479543.1">
    <property type="nucleotide sequence ID" value="NZ_QXML01000015.1"/>
</dbReference>
<dbReference type="InterPro" id="IPR051786">
    <property type="entry name" value="ASN_synthetase/amidase"/>
</dbReference>
<organism evidence="12 13">
    <name type="scientific">Algoriphagus lacus</name>
    <dbReference type="NCBI Taxonomy" id="2056311"/>
    <lineage>
        <taxon>Bacteria</taxon>
        <taxon>Pseudomonadati</taxon>
        <taxon>Bacteroidota</taxon>
        <taxon>Cytophagia</taxon>
        <taxon>Cytophagales</taxon>
        <taxon>Cyclobacteriaceae</taxon>
        <taxon>Algoriphagus</taxon>
    </lineage>
</organism>
<dbReference type="InterPro" id="IPR001962">
    <property type="entry name" value="Asn_synthase"/>
</dbReference>
<dbReference type="EMBL" id="QXML01000015">
    <property type="protein sequence ID" value="RIW12259.1"/>
    <property type="molecule type" value="Genomic_DNA"/>
</dbReference>
<evidence type="ECO:0000256" key="1">
    <source>
        <dbReference type="ARBA" id="ARBA00005187"/>
    </source>
</evidence>
<dbReference type="SUPFAM" id="SSF56235">
    <property type="entry name" value="N-terminal nucleophile aminohydrolases (Ntn hydrolases)"/>
    <property type="match status" value="1"/>
</dbReference>
<dbReference type="AlphaFoldDB" id="A0A418PLR3"/>
<comment type="pathway">
    <text evidence="1">Amino-acid biosynthesis; L-asparagine biosynthesis; L-asparagine from L-aspartate (L-Gln route): step 1/1.</text>
</comment>
<keyword evidence="8" id="KW-0028">Amino-acid biosynthesis</keyword>
<evidence type="ECO:0000313" key="12">
    <source>
        <dbReference type="EMBL" id="RIW12259.1"/>
    </source>
</evidence>
<comment type="caution">
    <text evidence="12">The sequence shown here is derived from an EMBL/GenBank/DDBJ whole genome shotgun (WGS) entry which is preliminary data.</text>
</comment>
<dbReference type="NCBIfam" id="TIGR01536">
    <property type="entry name" value="asn_synth_AEB"/>
    <property type="match status" value="1"/>
</dbReference>
<comment type="catalytic activity">
    <reaction evidence="7">
        <text>L-aspartate + L-glutamine + ATP + H2O = L-asparagine + L-glutamate + AMP + diphosphate + H(+)</text>
        <dbReference type="Rhea" id="RHEA:12228"/>
        <dbReference type="ChEBI" id="CHEBI:15377"/>
        <dbReference type="ChEBI" id="CHEBI:15378"/>
        <dbReference type="ChEBI" id="CHEBI:29985"/>
        <dbReference type="ChEBI" id="CHEBI:29991"/>
        <dbReference type="ChEBI" id="CHEBI:30616"/>
        <dbReference type="ChEBI" id="CHEBI:33019"/>
        <dbReference type="ChEBI" id="CHEBI:58048"/>
        <dbReference type="ChEBI" id="CHEBI:58359"/>
        <dbReference type="ChEBI" id="CHEBI:456215"/>
        <dbReference type="EC" id="6.3.5.4"/>
    </reaction>
</comment>
<keyword evidence="6 8" id="KW-0315">Glutamine amidotransferase</keyword>
<dbReference type="CDD" id="cd01991">
    <property type="entry name" value="Asn_synthase_B_C"/>
    <property type="match status" value="1"/>
</dbReference>
<evidence type="ECO:0000256" key="2">
    <source>
        <dbReference type="ARBA" id="ARBA00005752"/>
    </source>
</evidence>
<feature type="domain" description="Glutamine amidotransferase type-2" evidence="11">
    <location>
        <begin position="2"/>
        <end position="212"/>
    </location>
</feature>
<dbReference type="InterPro" id="IPR006426">
    <property type="entry name" value="Asn_synth_AEB"/>
</dbReference>
<keyword evidence="5 9" id="KW-0067">ATP-binding</keyword>
<evidence type="ECO:0000256" key="5">
    <source>
        <dbReference type="ARBA" id="ARBA00022840"/>
    </source>
</evidence>
<dbReference type="EC" id="6.3.5.4" evidence="3"/>
<dbReference type="InterPro" id="IPR033738">
    <property type="entry name" value="AsnB_N"/>
</dbReference>
<evidence type="ECO:0000256" key="3">
    <source>
        <dbReference type="ARBA" id="ARBA00012737"/>
    </source>
</evidence>
<reference evidence="12 13" key="1">
    <citation type="submission" date="2018-09" db="EMBL/GenBank/DDBJ databases">
        <authorList>
            <person name="Wang X."/>
            <person name="Du Z."/>
        </authorList>
    </citation>
    <scope>NUCLEOTIDE SEQUENCE [LARGE SCALE GENOMIC DNA]</scope>
    <source>
        <strain evidence="12 13">N3</strain>
    </source>
</reference>
<dbReference type="SUPFAM" id="SSF52402">
    <property type="entry name" value="Adenine nucleotide alpha hydrolases-like"/>
    <property type="match status" value="1"/>
</dbReference>
<dbReference type="PANTHER" id="PTHR43284">
    <property type="entry name" value="ASPARAGINE SYNTHETASE (GLUTAMINE-HYDROLYZING)"/>
    <property type="match status" value="1"/>
</dbReference>
<keyword evidence="8" id="KW-0061">Asparagine biosynthesis</keyword>
<sequence>MCGIAGFWNKNNHKAELNRLVTMRDSMFHRGPDAGGEYLDEDVAFGHRRLSILDLSPGANQPFLSPCGNYVLLFNGEIFNYQDFYPELKSKGYQFRTTSDTEVLLFLLMEHGMKVLPRLNGFFAFAFWERENRKMTLVKDRYGVKPLFWAETSEGLAFASEPKAFFAWGMDKKINTSNLDELFFYRHVSGENTVFEGVNRMLPGHYQVWTDGVKLEKTVRWYHLGEESAGFPQIADPKTWYEETFLDAVRLRMISDVPVGTMLSGGLDSSSILYAQHHLGYKGLSSWNLKFPGFEKDESHLASRLSSDYGIEYNGHEFVGENLADLLSESIRVNDEPLMHFTDGVLLGLSKKAKQKVTVLLTGEGADEVMAGYVRHKVFGNAMRYELLKLLRYVPEKWLKQERLKKMQRYLSVNNPDFQLLSNANELYLSDFKKLGLESLNLLPEYRVKMLEEAKQFFPNNRLRQLLYLELHTHLCSLNDKNDRTTMGASIECREPFLDYRLVTGITSLPDSYFSTSGKGKWLSMNTIGKKLPDYIQNHEKIGLAIPWGNYFLENPVFRDHLESMHQSPLFQMGWLVYLDVKKIVSDFKADPIRNYPIMRLLFFNSYWYKTVFTSS</sequence>
<evidence type="ECO:0000256" key="4">
    <source>
        <dbReference type="ARBA" id="ARBA00022741"/>
    </source>
</evidence>
<feature type="active site" description="For GATase activity" evidence="8">
    <location>
        <position position="2"/>
    </location>
</feature>
<dbReference type="PIRSF" id="PIRSF001589">
    <property type="entry name" value="Asn_synthetase_glu-h"/>
    <property type="match status" value="1"/>
</dbReference>
<comment type="similarity">
    <text evidence="2">Belongs to the asparagine synthetase family.</text>
</comment>
<evidence type="ECO:0000256" key="7">
    <source>
        <dbReference type="ARBA" id="ARBA00048741"/>
    </source>
</evidence>
<dbReference type="InterPro" id="IPR029055">
    <property type="entry name" value="Ntn_hydrolases_N"/>
</dbReference>
<evidence type="ECO:0000313" key="13">
    <source>
        <dbReference type="Proteomes" id="UP000283522"/>
    </source>
</evidence>
<feature type="site" description="Important for beta-aspartyl-AMP intermediate formation" evidence="10">
    <location>
        <position position="364"/>
    </location>
</feature>
<dbReference type="GO" id="GO:0005524">
    <property type="term" value="F:ATP binding"/>
    <property type="evidence" value="ECO:0007669"/>
    <property type="project" value="UniProtKB-KW"/>
</dbReference>
<evidence type="ECO:0000256" key="6">
    <source>
        <dbReference type="ARBA" id="ARBA00022962"/>
    </source>
</evidence>
<gene>
    <name evidence="12" type="primary">asnB</name>
    <name evidence="12" type="ORF">D0X99_19445</name>
</gene>
<dbReference type="InterPro" id="IPR014729">
    <property type="entry name" value="Rossmann-like_a/b/a_fold"/>
</dbReference>
<proteinExistence type="inferred from homology"/>
<dbReference type="PROSITE" id="PS51278">
    <property type="entry name" value="GATASE_TYPE_2"/>
    <property type="match status" value="1"/>
</dbReference>
<dbReference type="InterPro" id="IPR017932">
    <property type="entry name" value="GATase_2_dom"/>
</dbReference>
<dbReference type="Pfam" id="PF00733">
    <property type="entry name" value="Asn_synthase"/>
    <property type="match status" value="1"/>
</dbReference>
<keyword evidence="4 9" id="KW-0547">Nucleotide-binding</keyword>
<evidence type="ECO:0000259" key="11">
    <source>
        <dbReference type="PROSITE" id="PS51278"/>
    </source>
</evidence>
<dbReference type="Pfam" id="PF13522">
    <property type="entry name" value="GATase_6"/>
    <property type="match status" value="1"/>
</dbReference>
<feature type="binding site" evidence="9">
    <location>
        <position position="100"/>
    </location>
    <ligand>
        <name>L-glutamine</name>
        <dbReference type="ChEBI" id="CHEBI:58359"/>
    </ligand>
</feature>
<dbReference type="CDD" id="cd00712">
    <property type="entry name" value="AsnB"/>
    <property type="match status" value="1"/>
</dbReference>
<dbReference type="GO" id="GO:0004066">
    <property type="term" value="F:asparagine synthase (glutamine-hydrolyzing) activity"/>
    <property type="evidence" value="ECO:0007669"/>
    <property type="project" value="UniProtKB-EC"/>
</dbReference>
<evidence type="ECO:0000256" key="8">
    <source>
        <dbReference type="PIRSR" id="PIRSR001589-1"/>
    </source>
</evidence>
<evidence type="ECO:0000256" key="10">
    <source>
        <dbReference type="PIRSR" id="PIRSR001589-3"/>
    </source>
</evidence>
<dbReference type="PANTHER" id="PTHR43284:SF1">
    <property type="entry name" value="ASPARAGINE SYNTHETASE"/>
    <property type="match status" value="1"/>
</dbReference>
<dbReference type="OrthoDB" id="9763290at2"/>
<dbReference type="Gene3D" id="3.40.50.620">
    <property type="entry name" value="HUPs"/>
    <property type="match status" value="1"/>
</dbReference>